<dbReference type="InterPro" id="IPR027471">
    <property type="entry name" value="YbeD-like_sf"/>
</dbReference>
<proteinExistence type="inferred from homology"/>
<dbReference type="EMBL" id="CP029161">
    <property type="protein sequence ID" value="AWH90324.1"/>
    <property type="molecule type" value="Genomic_DNA"/>
</dbReference>
<gene>
    <name evidence="3" type="ORF">DD681_00600</name>
</gene>
<dbReference type="NCBIfam" id="NF003447">
    <property type="entry name" value="PRK04998.1"/>
    <property type="match status" value="1"/>
</dbReference>
<dbReference type="Pfam" id="PF04359">
    <property type="entry name" value="DUF493"/>
    <property type="match status" value="1"/>
</dbReference>
<dbReference type="HAMAP" id="MF_00659">
    <property type="entry name" value="UPF0250"/>
    <property type="match status" value="1"/>
</dbReference>
<dbReference type="AlphaFoldDB" id="A0A2U8DGA8"/>
<dbReference type="Gene3D" id="3.30.70.260">
    <property type="match status" value="1"/>
</dbReference>
<protein>
    <recommendedName>
        <fullName evidence="2">UPF0250 protein DD681_00600</fullName>
    </recommendedName>
</protein>
<dbReference type="GO" id="GO:0005829">
    <property type="term" value="C:cytosol"/>
    <property type="evidence" value="ECO:0007669"/>
    <property type="project" value="TreeGrafter"/>
</dbReference>
<sequence>MQTKLREILKFPCFFTYKIIGLANPELLDQIIKVIQIQIPGDYIPQVKSSNKGNYISISITVHAENFAQIENLYYNISKINAVRIVL</sequence>
<dbReference type="Proteomes" id="UP000244884">
    <property type="component" value="Chromosome"/>
</dbReference>
<dbReference type="SUPFAM" id="SSF117991">
    <property type="entry name" value="YbeD/HP0495-like"/>
    <property type="match status" value="1"/>
</dbReference>
<dbReference type="PANTHER" id="PTHR38036">
    <property type="entry name" value="UPF0250 PROTEIN YBED"/>
    <property type="match status" value="1"/>
</dbReference>
<dbReference type="PANTHER" id="PTHR38036:SF1">
    <property type="entry name" value="UPF0250 PROTEIN YBED"/>
    <property type="match status" value="1"/>
</dbReference>
<evidence type="ECO:0000256" key="2">
    <source>
        <dbReference type="HAMAP-Rule" id="MF_00659"/>
    </source>
</evidence>
<comment type="similarity">
    <text evidence="1 2">Belongs to the UPF0250 family.</text>
</comment>
<dbReference type="OrthoDB" id="9793424at2"/>
<evidence type="ECO:0000256" key="1">
    <source>
        <dbReference type="ARBA" id="ARBA00008460"/>
    </source>
</evidence>
<organism evidence="3 4">
    <name type="scientific">Buchnera aphidicola</name>
    <name type="common">Melanaphis sacchari</name>
    <dbReference type="NCBI Taxonomy" id="2173854"/>
    <lineage>
        <taxon>Bacteria</taxon>
        <taxon>Pseudomonadati</taxon>
        <taxon>Pseudomonadota</taxon>
        <taxon>Gammaproteobacteria</taxon>
        <taxon>Enterobacterales</taxon>
        <taxon>Erwiniaceae</taxon>
        <taxon>Buchnera</taxon>
    </lineage>
</organism>
<reference evidence="3 4" key="1">
    <citation type="submission" date="2018-04" db="EMBL/GenBank/DDBJ databases">
        <title>Genome sequence of Buchnera aphidicola from Melaphis sacchari.</title>
        <authorList>
            <person name="Geib S.M."/>
            <person name="Palmer N.A."/>
            <person name="Sattler S.E."/>
            <person name="Sarath G."/>
        </authorList>
    </citation>
    <scope>NUCLEOTIDE SEQUENCE [LARGE SCALE GENOMIC DNA]</scope>
    <source>
        <strain evidence="3 4">LSU</strain>
    </source>
</reference>
<dbReference type="InterPro" id="IPR007454">
    <property type="entry name" value="UPF0250_YbeD-like"/>
</dbReference>
<name>A0A2U8DGA8_9GAMM</name>
<accession>A0A2U8DGA8</accession>
<dbReference type="RefSeq" id="WP_158341094.1">
    <property type="nucleotide sequence ID" value="NZ_CP029161.1"/>
</dbReference>
<evidence type="ECO:0000313" key="4">
    <source>
        <dbReference type="Proteomes" id="UP000244884"/>
    </source>
</evidence>
<evidence type="ECO:0000313" key="3">
    <source>
        <dbReference type="EMBL" id="AWH90324.1"/>
    </source>
</evidence>